<dbReference type="AlphaFoldDB" id="A0A6J4IL04"/>
<feature type="transmembrane region" description="Helical" evidence="1">
    <location>
        <begin position="112"/>
        <end position="132"/>
    </location>
</feature>
<evidence type="ECO:0000256" key="1">
    <source>
        <dbReference type="SAM" id="Phobius"/>
    </source>
</evidence>
<feature type="transmembrane region" description="Helical" evidence="1">
    <location>
        <begin position="88"/>
        <end position="106"/>
    </location>
</feature>
<dbReference type="EMBL" id="CADCTO010000262">
    <property type="protein sequence ID" value="CAA9253303.1"/>
    <property type="molecule type" value="Genomic_DNA"/>
</dbReference>
<reference evidence="2" key="1">
    <citation type="submission" date="2020-02" db="EMBL/GenBank/DDBJ databases">
        <authorList>
            <person name="Meier V. D."/>
        </authorList>
    </citation>
    <scope>NUCLEOTIDE SEQUENCE</scope>
    <source>
        <strain evidence="2">AVDCRST_MAG63</strain>
    </source>
</reference>
<protein>
    <submittedName>
        <fullName evidence="2">Uncharacterized protein</fullName>
    </submittedName>
</protein>
<evidence type="ECO:0000313" key="2">
    <source>
        <dbReference type="EMBL" id="CAA9253303.1"/>
    </source>
</evidence>
<sequence length="178" mass="18700">MRYETSVGFSGDPARALDVAVVPLTTLGFRIDARTESELSCTGPGMHSTRQSPLLGASRIHLRGAPGALSVEAELGGVERMAGFIKRFPIGLTVFLTLALSGVFWVTLGPGAWMGAVGAAAAANALVWVILAPLMSRRLKERTCAALDTLLNNMVMSAGYANRDRPVLSSVRSGTAGR</sequence>
<organism evidence="2">
    <name type="scientific">uncultured Armatimonadetes bacterium</name>
    <dbReference type="NCBI Taxonomy" id="157466"/>
    <lineage>
        <taxon>Bacteria</taxon>
        <taxon>Bacillati</taxon>
        <taxon>Armatimonadota</taxon>
        <taxon>environmental samples</taxon>
    </lineage>
</organism>
<keyword evidence="1" id="KW-1133">Transmembrane helix</keyword>
<name>A0A6J4IL04_9BACT</name>
<proteinExistence type="predicted"/>
<keyword evidence="1" id="KW-0472">Membrane</keyword>
<accession>A0A6J4IL04</accession>
<gene>
    <name evidence="2" type="ORF">AVDCRST_MAG63-2129</name>
</gene>
<keyword evidence="1" id="KW-0812">Transmembrane</keyword>